<dbReference type="Gene3D" id="3.40.50.1240">
    <property type="entry name" value="Phosphoglycerate mutase-like"/>
    <property type="match status" value="2"/>
</dbReference>
<sequence>MTTRVILVRHGQSTYNAQHRIQGRLDDSVLTEKGCNAAYQVGDTLANLTFDAIYCSPLKRAKQTAELIVSRLKTPPPLQPTELLMEIDLPLWAGLLRQDAIEKYPEDYQCWHERPDEFFMLLSEPDGERKHFPVLAVFEQARQFWRETLARHQDQTVLIVAHNGINRSLIATALSIEAKYYQSIQQSNCGISVLNFSDVTAGELPKPASVQLQSMNLTSHVGNPFPSVRPEHKGPRILLVRHGETEWNRNGQFQGQIDVPLNDNGREQAQKAAEFLKNVKLDFAFSSSLLRPKETAEIILQYHPEIELQFDRDLWEISHGLWEGKFEAQIEQLYPGLLQQWRIAPETVQMPEGENLQQIWTRSKLAWERIVKAYDQQPVTGIVVAHDAINKAILAQLFNLPPEHFWNFKQGNGAVTVIDYPNGINGDPVLQASNITTHLFEGILDKTAAGAL</sequence>
<dbReference type="SMART" id="SM00855">
    <property type="entry name" value="PGAM"/>
    <property type="match status" value="2"/>
</dbReference>
<dbReference type="InterPro" id="IPR013078">
    <property type="entry name" value="His_Pase_superF_clade-1"/>
</dbReference>
<dbReference type="PATRIC" id="fig|1637645.4.peg.6796"/>
<feature type="active site" description="Proton donor/acceptor" evidence="1">
    <location>
        <position position="316"/>
    </location>
</feature>
<evidence type="ECO:0000313" key="3">
    <source>
        <dbReference type="EMBL" id="KKD37563.1"/>
    </source>
</evidence>
<dbReference type="PANTHER" id="PTHR48100">
    <property type="entry name" value="BROAD-SPECIFICITY PHOSPHATASE YOR283W-RELATED"/>
    <property type="match status" value="1"/>
</dbReference>
<feature type="binding site" evidence="2">
    <location>
        <begin position="241"/>
        <end position="248"/>
    </location>
    <ligand>
        <name>substrate</name>
    </ligand>
</feature>
<dbReference type="Pfam" id="PF00300">
    <property type="entry name" value="His_Phos_1"/>
    <property type="match status" value="2"/>
</dbReference>
<dbReference type="SUPFAM" id="SSF53254">
    <property type="entry name" value="Phosphoglycerate mutase-like"/>
    <property type="match status" value="2"/>
</dbReference>
<dbReference type="InterPro" id="IPR001345">
    <property type="entry name" value="PG/BPGM_mutase_AS"/>
</dbReference>
<dbReference type="AlphaFoldDB" id="A0A0F5YFN6"/>
<feature type="active site" description="Tele-phosphohistidine intermediate" evidence="1">
    <location>
        <position position="242"/>
    </location>
</feature>
<organism evidence="3 4">
    <name type="scientific">Limnoraphis robusta CS-951</name>
    <dbReference type="NCBI Taxonomy" id="1637645"/>
    <lineage>
        <taxon>Bacteria</taxon>
        <taxon>Bacillati</taxon>
        <taxon>Cyanobacteriota</taxon>
        <taxon>Cyanophyceae</taxon>
        <taxon>Oscillatoriophycideae</taxon>
        <taxon>Oscillatoriales</taxon>
        <taxon>Sirenicapillariaceae</taxon>
        <taxon>Limnoraphis</taxon>
    </lineage>
</organism>
<dbReference type="PROSITE" id="PS00175">
    <property type="entry name" value="PG_MUTASE"/>
    <property type="match status" value="2"/>
</dbReference>
<gene>
    <name evidence="3" type="ORF">WN50_13690</name>
</gene>
<dbReference type="OrthoDB" id="9781415at2"/>
<dbReference type="EMBL" id="LATL02000347">
    <property type="protein sequence ID" value="KKD37563.1"/>
    <property type="molecule type" value="Genomic_DNA"/>
</dbReference>
<evidence type="ECO:0000256" key="1">
    <source>
        <dbReference type="PIRSR" id="PIRSR613078-1"/>
    </source>
</evidence>
<dbReference type="InterPro" id="IPR029033">
    <property type="entry name" value="His_PPase_superfam"/>
</dbReference>
<dbReference type="GO" id="GO:0016791">
    <property type="term" value="F:phosphatase activity"/>
    <property type="evidence" value="ECO:0007669"/>
    <property type="project" value="TreeGrafter"/>
</dbReference>
<dbReference type="RefSeq" id="WP_046279125.1">
    <property type="nucleotide sequence ID" value="NZ_LATL02000347.1"/>
</dbReference>
<dbReference type="PANTHER" id="PTHR48100:SF10">
    <property type="entry name" value="2-CARBOXY-D-ARABINITOL-1-PHOSPHATASE-RELATED"/>
    <property type="match status" value="1"/>
</dbReference>
<proteinExistence type="predicted"/>
<dbReference type="Proteomes" id="UP000033607">
    <property type="component" value="Unassembled WGS sequence"/>
</dbReference>
<dbReference type="InterPro" id="IPR050275">
    <property type="entry name" value="PGM_Phosphatase"/>
</dbReference>
<reference evidence="3 4" key="1">
    <citation type="submission" date="2015-06" db="EMBL/GenBank/DDBJ databases">
        <title>Draft genome assembly of filamentous brackish cyanobacterium Limnoraphis robusta strain CS-951.</title>
        <authorList>
            <person name="Willis A."/>
            <person name="Parks M."/>
            <person name="Burford M.A."/>
        </authorList>
    </citation>
    <scope>NUCLEOTIDE SEQUENCE [LARGE SCALE GENOMIC DNA]</scope>
    <source>
        <strain evidence="3 4">CS-951</strain>
    </source>
</reference>
<accession>A0A0F5YFN6</accession>
<evidence type="ECO:0000256" key="2">
    <source>
        <dbReference type="PIRSR" id="PIRSR613078-2"/>
    </source>
</evidence>
<comment type="caution">
    <text evidence="3">The sequence shown here is derived from an EMBL/GenBank/DDBJ whole genome shotgun (WGS) entry which is preliminary data.</text>
</comment>
<feature type="binding site" evidence="2">
    <location>
        <position position="291"/>
    </location>
    <ligand>
        <name>substrate</name>
    </ligand>
</feature>
<name>A0A0F5YFN6_9CYAN</name>
<dbReference type="CDD" id="cd07067">
    <property type="entry name" value="HP_PGM_like"/>
    <property type="match status" value="2"/>
</dbReference>
<protein>
    <submittedName>
        <fullName evidence="3">Phosphoglycerate mutase</fullName>
    </submittedName>
</protein>
<evidence type="ECO:0000313" key="4">
    <source>
        <dbReference type="Proteomes" id="UP000033607"/>
    </source>
</evidence>